<name>A0A2N8U6Q7_9BASI</name>
<evidence type="ECO:0000313" key="4">
    <source>
        <dbReference type="Proteomes" id="UP000239563"/>
    </source>
</evidence>
<dbReference type="InterPro" id="IPR051222">
    <property type="entry name" value="PPR/CCM1_RNA-binding"/>
</dbReference>
<dbReference type="InterPro" id="IPR002885">
    <property type="entry name" value="PPR_rpt"/>
</dbReference>
<accession>A0A2N8U6Q7</accession>
<organism evidence="3 4">
    <name type="scientific">Sporisorium reilianum f. sp. reilianum</name>
    <dbReference type="NCBI Taxonomy" id="72559"/>
    <lineage>
        <taxon>Eukaryota</taxon>
        <taxon>Fungi</taxon>
        <taxon>Dikarya</taxon>
        <taxon>Basidiomycota</taxon>
        <taxon>Ustilaginomycotina</taxon>
        <taxon>Ustilaginomycetes</taxon>
        <taxon>Ustilaginales</taxon>
        <taxon>Ustilaginaceae</taxon>
        <taxon>Sporisorium</taxon>
    </lineage>
</organism>
<sequence length="946" mass="105189">MLPFLIPPSALVRASSHLARRTQIRSKQQAYRLGRPSSSSALIQNDSPTARHDRDLEDRHEAGVTPARRHRDREAFSHFFDRRAPPPTAPTSSKPKVSHEISAASCRAVDAFRKAISICEPAAIIEAYQLVIQAHHRHAQDVRNSSSRDVDPFDIGFPIHKTDIQKAVHRLVKHAQREGIMPPHIYEACHQMFRDMTQLFGFRIASTDLHRNLQTYCLVQEPTLHPCQAFEKLRASHPCWKPNSSEFGMVIAYLEQHHSYGEALELWNEMLRLGVEVWDPLRDTMTQILRALNNTAEADSLRQQLSPDEAHSGIDALTSTVEELCRIAAASKRVDPKLMTKLRTHATDLRKALDSNPQLATDVSAWHALLRCQAIVAGPALALQTAKQAARPGLFDNGTLCMLLRLHVDELNDLQSSDDALDLLDRVQSAIDPKRTIQLDDQCYYILMLGLLNTTSSEAFSQDGNLFADRDSDGSLSTHGLPSPNQVREAQLLFDYVRALGVAPTPLLVKPLLTAYCEAFLPSLPSAMKLVQDLLDHETSSSPSTRQTATSARCRSRTSAIGISTFRPVLDACIKLWDLACARDLLSRLHEAGIAIERAQNIDLMRDLFSITTSWPEAFSVYRTLSRFATSTSSGARTAQGLDKSDYISLLQSLRTLTFPEGTHTNIPAPPEDLLGIVQDMRAAGHRPSCAVYTSILDYYAKSAQPSFLGVRMTHDMLKRDEGLEPDLPLINALMNAYNRADEPAMVLAIWDSLMATRQEIDGVTLSVFFDTAGRHGLLSLARKAVGTLRTIEHQGAMTKGAWDSWLECLARCGRLEEAIEVAFGEMRNALFRQAIDAHDVDEAVAGEGALTVTLLTVKSTQAPVKDRHGQVVGPDAKTMGTLLRFAARERDRRQKRLLGVLSGSTPDDPSRARGTSIWHTLRARIREQLSWLYPHVKHIGEDTLL</sequence>
<feature type="region of interest" description="Disordered" evidence="2">
    <location>
        <begin position="23"/>
        <end position="99"/>
    </location>
</feature>
<dbReference type="InterPro" id="IPR011990">
    <property type="entry name" value="TPR-like_helical_dom_sf"/>
</dbReference>
<evidence type="ECO:0000256" key="1">
    <source>
        <dbReference type="ARBA" id="ARBA00022737"/>
    </source>
</evidence>
<dbReference type="Proteomes" id="UP000239563">
    <property type="component" value="Chromosome I"/>
</dbReference>
<feature type="compositionally biased region" description="Basic and acidic residues" evidence="2">
    <location>
        <begin position="49"/>
        <end position="62"/>
    </location>
</feature>
<dbReference type="AlphaFoldDB" id="A0A2N8U6Q7"/>
<dbReference type="EMBL" id="LT795054">
    <property type="protein sequence ID" value="SJX60767.1"/>
    <property type="molecule type" value="Genomic_DNA"/>
</dbReference>
<evidence type="ECO:0000313" key="3">
    <source>
        <dbReference type="EMBL" id="SJX60767.1"/>
    </source>
</evidence>
<dbReference type="PANTHER" id="PTHR47942:SF63">
    <property type="entry name" value="PENTATRICOPEPTIDE REPEAT-CONTAINING PROTEIN"/>
    <property type="match status" value="1"/>
</dbReference>
<feature type="compositionally biased region" description="Basic and acidic residues" evidence="2">
    <location>
        <begin position="72"/>
        <end position="84"/>
    </location>
</feature>
<gene>
    <name evidence="3" type="ORF">SRS1_11993</name>
</gene>
<evidence type="ECO:0000256" key="2">
    <source>
        <dbReference type="SAM" id="MobiDB-lite"/>
    </source>
</evidence>
<dbReference type="Pfam" id="PF01535">
    <property type="entry name" value="PPR"/>
    <property type="match status" value="2"/>
</dbReference>
<protein>
    <submittedName>
        <fullName evidence="3">Uncharacterized protein</fullName>
    </submittedName>
</protein>
<feature type="compositionally biased region" description="Polar residues" evidence="2">
    <location>
        <begin position="36"/>
        <end position="48"/>
    </location>
</feature>
<dbReference type="PANTHER" id="PTHR47942">
    <property type="entry name" value="TETRATRICOPEPTIDE REPEAT (TPR)-LIKE SUPERFAMILY PROTEIN-RELATED"/>
    <property type="match status" value="1"/>
</dbReference>
<reference evidence="3 4" key="1">
    <citation type="submission" date="2017-02" db="EMBL/GenBank/DDBJ databases">
        <authorList>
            <person name="Peterson S.W."/>
        </authorList>
    </citation>
    <scope>NUCLEOTIDE SEQUENCE [LARGE SCALE GENOMIC DNA]</scope>
    <source>
        <strain evidence="3 4">SRS1_H2-8</strain>
    </source>
</reference>
<dbReference type="Gene3D" id="1.25.40.10">
    <property type="entry name" value="Tetratricopeptide repeat domain"/>
    <property type="match status" value="2"/>
</dbReference>
<keyword evidence="1" id="KW-0677">Repeat</keyword>
<proteinExistence type="predicted"/>